<accession>A0A1G5SCA2</accession>
<reference evidence="2 3" key="1">
    <citation type="submission" date="2016-10" db="EMBL/GenBank/DDBJ databases">
        <authorList>
            <person name="de Groot N.N."/>
        </authorList>
    </citation>
    <scope>NUCLEOTIDE SEQUENCE [LARGE SCALE GENOMIC DNA]</scope>
    <source>
        <strain evidence="2">1</strain>
    </source>
</reference>
<dbReference type="PROSITE" id="PS51257">
    <property type="entry name" value="PROKAR_LIPOPROTEIN"/>
    <property type="match status" value="1"/>
</dbReference>
<keyword evidence="1" id="KW-0732">Signal</keyword>
<dbReference type="OrthoDB" id="9811301at2"/>
<evidence type="ECO:0000313" key="2">
    <source>
        <dbReference type="EMBL" id="SCZ84826.1"/>
    </source>
</evidence>
<sequence>MSYTIKFLLMIMTVVVIMSGCATPGPPVQLLKNHDHAALVKWYEQKAATLRNEAEEMRAMARVADNYDERGLYTDKLGLMAHCRDLAEGYSKSAEKAEELAQMHRILSKGKNAQ</sequence>
<keyword evidence="3" id="KW-1185">Reference proteome</keyword>
<gene>
    <name evidence="2" type="ORF">NSMM_260122</name>
</gene>
<name>A0A1G5SCA2_9PROT</name>
<evidence type="ECO:0000256" key="1">
    <source>
        <dbReference type="SAM" id="SignalP"/>
    </source>
</evidence>
<dbReference type="AlphaFoldDB" id="A0A1G5SCA2"/>
<organism evidence="2 3">
    <name type="scientific">Nitrosomonas mobilis</name>
    <dbReference type="NCBI Taxonomy" id="51642"/>
    <lineage>
        <taxon>Bacteria</taxon>
        <taxon>Pseudomonadati</taxon>
        <taxon>Pseudomonadota</taxon>
        <taxon>Betaproteobacteria</taxon>
        <taxon>Nitrosomonadales</taxon>
        <taxon>Nitrosomonadaceae</taxon>
        <taxon>Nitrosomonas</taxon>
    </lineage>
</organism>
<dbReference type="Proteomes" id="UP000198729">
    <property type="component" value="Unassembled WGS sequence"/>
</dbReference>
<evidence type="ECO:0008006" key="4">
    <source>
        <dbReference type="Google" id="ProtNLM"/>
    </source>
</evidence>
<feature type="chain" id="PRO_5011643148" description="Lipoprotein" evidence="1">
    <location>
        <begin position="23"/>
        <end position="114"/>
    </location>
</feature>
<dbReference type="EMBL" id="FMWO01000032">
    <property type="protein sequence ID" value="SCZ84826.1"/>
    <property type="molecule type" value="Genomic_DNA"/>
</dbReference>
<proteinExistence type="predicted"/>
<feature type="signal peptide" evidence="1">
    <location>
        <begin position="1"/>
        <end position="22"/>
    </location>
</feature>
<dbReference type="RefSeq" id="WP_090284607.1">
    <property type="nucleotide sequence ID" value="NZ_FMWO01000032.1"/>
</dbReference>
<evidence type="ECO:0000313" key="3">
    <source>
        <dbReference type="Proteomes" id="UP000198729"/>
    </source>
</evidence>
<protein>
    <recommendedName>
        <fullName evidence="4">Lipoprotein</fullName>
    </recommendedName>
</protein>